<evidence type="ECO:0000313" key="3">
    <source>
        <dbReference type="Proteomes" id="UP000078200"/>
    </source>
</evidence>
<protein>
    <submittedName>
        <fullName evidence="2">Uncharacterized protein</fullName>
    </submittedName>
</protein>
<dbReference type="STRING" id="7395.A0A1A9VEJ6"/>
<evidence type="ECO:0000256" key="1">
    <source>
        <dbReference type="SAM" id="MobiDB-lite"/>
    </source>
</evidence>
<sequence>MEELKNNTLGGHYAHDIFKKLEKKVKPSSEFWARRGAALYISTPWTIDSTRQFFSDIYPATLQAAINNKQFDDELETAQSTFRLSEMMTQFANVINRSSINTGTWTQLKSKLQKCHNYLEEHFKAKQLTVDTQLMIQNFVELAQELLEPYPGITIGKKHVVISANCCDNRKSDEVPTREPASEPSNNKIIQKMHTAEDNH</sequence>
<feature type="region of interest" description="Disordered" evidence="1">
    <location>
        <begin position="171"/>
        <end position="200"/>
    </location>
</feature>
<keyword evidence="3" id="KW-1185">Reference proteome</keyword>
<evidence type="ECO:0000313" key="2">
    <source>
        <dbReference type="EnsemblMetazoa" id="GAUT034852-PA"/>
    </source>
</evidence>
<feature type="compositionally biased region" description="Basic and acidic residues" evidence="1">
    <location>
        <begin position="171"/>
        <end position="181"/>
    </location>
</feature>
<dbReference type="Proteomes" id="UP000078200">
    <property type="component" value="Unassembled WGS sequence"/>
</dbReference>
<dbReference type="VEuPathDB" id="VectorBase:GAUT034852"/>
<dbReference type="AlphaFoldDB" id="A0A1A9VEJ6"/>
<proteinExistence type="predicted"/>
<accession>A0A1A9VEJ6</accession>
<dbReference type="EnsemblMetazoa" id="GAUT034852-RA">
    <property type="protein sequence ID" value="GAUT034852-PA"/>
    <property type="gene ID" value="GAUT034852"/>
</dbReference>
<organism evidence="2 3">
    <name type="scientific">Glossina austeni</name>
    <name type="common">Savannah tsetse fly</name>
    <dbReference type="NCBI Taxonomy" id="7395"/>
    <lineage>
        <taxon>Eukaryota</taxon>
        <taxon>Metazoa</taxon>
        <taxon>Ecdysozoa</taxon>
        <taxon>Arthropoda</taxon>
        <taxon>Hexapoda</taxon>
        <taxon>Insecta</taxon>
        <taxon>Pterygota</taxon>
        <taxon>Neoptera</taxon>
        <taxon>Endopterygota</taxon>
        <taxon>Diptera</taxon>
        <taxon>Brachycera</taxon>
        <taxon>Muscomorpha</taxon>
        <taxon>Hippoboscoidea</taxon>
        <taxon>Glossinidae</taxon>
        <taxon>Glossina</taxon>
    </lineage>
</organism>
<reference evidence="2" key="1">
    <citation type="submission" date="2020-05" db="UniProtKB">
        <authorList>
            <consortium name="EnsemblMetazoa"/>
        </authorList>
    </citation>
    <scope>IDENTIFICATION</scope>
    <source>
        <strain evidence="2">TTRI</strain>
    </source>
</reference>
<name>A0A1A9VEJ6_GLOAU</name>